<proteinExistence type="inferred from homology"/>
<dbReference type="REBASE" id="57383">
    <property type="entry name" value="V.Gxi3C1ORF1475P"/>
</dbReference>
<sequence>MQSSYLLYACSQASQIDARQMMVQDNEMTDVLSRQERSRLMSKVKGRHTKPEMIVRKALHARGFRYRLHDRRIFGHPDLLLPKYHAAVFVHGCFWHHHERCKFAYMPKSKVDFWQAKFVANRERDLKVQARLLTEGWRVLVIWECALKDAGQLEASLLRIEHWLKSKSLYEEIA</sequence>
<gene>
    <name evidence="7" type="ORF">B3C1_01470</name>
</gene>
<evidence type="ECO:0000256" key="3">
    <source>
        <dbReference type="ARBA" id="ARBA00022763"/>
    </source>
</evidence>
<evidence type="ECO:0000256" key="6">
    <source>
        <dbReference type="ARBA" id="ARBA00029466"/>
    </source>
</evidence>
<keyword evidence="2 7" id="KW-0255">Endonuclease</keyword>
<dbReference type="InterPro" id="IPR011335">
    <property type="entry name" value="Restrct_endonuc-II-like"/>
</dbReference>
<evidence type="ECO:0000256" key="1">
    <source>
        <dbReference type="ARBA" id="ARBA00022722"/>
    </source>
</evidence>
<comment type="similarity">
    <text evidence="6">Belongs to the Vsr family.</text>
</comment>
<reference evidence="7 8" key="1">
    <citation type="journal article" date="2012" name="J. Bacteriol.">
        <title>Genome Sequence of Gallaecimonas xiamenensis Type Strain 3-C-1.</title>
        <authorList>
            <person name="Lai Q."/>
            <person name="Wang L."/>
            <person name="Wang W."/>
            <person name="Shao Z."/>
        </authorList>
    </citation>
    <scope>NUCLEOTIDE SEQUENCE [LARGE SCALE GENOMIC DNA]</scope>
    <source>
        <strain evidence="7 8">3-C-1</strain>
    </source>
</reference>
<dbReference type="GO" id="GO:0016787">
    <property type="term" value="F:hydrolase activity"/>
    <property type="evidence" value="ECO:0007669"/>
    <property type="project" value="UniProtKB-KW"/>
</dbReference>
<evidence type="ECO:0000313" key="8">
    <source>
        <dbReference type="Proteomes" id="UP000006755"/>
    </source>
</evidence>
<keyword evidence="8" id="KW-1185">Reference proteome</keyword>
<keyword evidence="3" id="KW-0227">DNA damage</keyword>
<dbReference type="Proteomes" id="UP000006755">
    <property type="component" value="Unassembled WGS sequence"/>
</dbReference>
<dbReference type="Pfam" id="PF03852">
    <property type="entry name" value="Vsr"/>
    <property type="match status" value="1"/>
</dbReference>
<dbReference type="GO" id="GO:0006298">
    <property type="term" value="P:mismatch repair"/>
    <property type="evidence" value="ECO:0007669"/>
    <property type="project" value="InterPro"/>
</dbReference>
<protein>
    <submittedName>
        <fullName evidence="7">DNA mismatch endonuclease vsr</fullName>
    </submittedName>
</protein>
<dbReference type="EMBL" id="AMRI01000002">
    <property type="protein sequence ID" value="EKE77439.1"/>
    <property type="molecule type" value="Genomic_DNA"/>
</dbReference>
<evidence type="ECO:0000256" key="2">
    <source>
        <dbReference type="ARBA" id="ARBA00022759"/>
    </source>
</evidence>
<dbReference type="CDD" id="cd00221">
    <property type="entry name" value="Vsr"/>
    <property type="match status" value="1"/>
</dbReference>
<dbReference type="InterPro" id="IPR004603">
    <property type="entry name" value="DNA_mismatch_endonuc_vsr"/>
</dbReference>
<name>K2K3C3_9GAMM</name>
<evidence type="ECO:0000256" key="5">
    <source>
        <dbReference type="ARBA" id="ARBA00023204"/>
    </source>
</evidence>
<dbReference type="Gene3D" id="3.40.960.10">
    <property type="entry name" value="VSR Endonuclease"/>
    <property type="match status" value="1"/>
</dbReference>
<organism evidence="7 8">
    <name type="scientific">Gallaecimonas xiamenensis 3-C-1</name>
    <dbReference type="NCBI Taxonomy" id="745411"/>
    <lineage>
        <taxon>Bacteria</taxon>
        <taxon>Pseudomonadati</taxon>
        <taxon>Pseudomonadota</taxon>
        <taxon>Gammaproteobacteria</taxon>
        <taxon>Enterobacterales</taxon>
        <taxon>Gallaecimonadaceae</taxon>
        <taxon>Gallaecimonas</taxon>
    </lineage>
</organism>
<dbReference type="STRING" id="745411.B3C1_01470"/>
<dbReference type="NCBIfam" id="TIGR00632">
    <property type="entry name" value="vsr"/>
    <property type="match status" value="1"/>
</dbReference>
<dbReference type="AlphaFoldDB" id="K2K3C3"/>
<keyword evidence="5" id="KW-0234">DNA repair</keyword>
<comment type="caution">
    <text evidence="7">The sequence shown here is derived from an EMBL/GenBank/DDBJ whole genome shotgun (WGS) entry which is preliminary data.</text>
</comment>
<accession>K2K3C3</accession>
<evidence type="ECO:0000256" key="4">
    <source>
        <dbReference type="ARBA" id="ARBA00022801"/>
    </source>
</evidence>
<evidence type="ECO:0000313" key="7">
    <source>
        <dbReference type="EMBL" id="EKE77439.1"/>
    </source>
</evidence>
<dbReference type="GO" id="GO:0004519">
    <property type="term" value="F:endonuclease activity"/>
    <property type="evidence" value="ECO:0007669"/>
    <property type="project" value="UniProtKB-KW"/>
</dbReference>
<keyword evidence="4" id="KW-0378">Hydrolase</keyword>
<dbReference type="SUPFAM" id="SSF52980">
    <property type="entry name" value="Restriction endonuclease-like"/>
    <property type="match status" value="1"/>
</dbReference>
<keyword evidence="1" id="KW-0540">Nuclease</keyword>
<dbReference type="eggNOG" id="COG3727">
    <property type="taxonomic scope" value="Bacteria"/>
</dbReference>